<keyword evidence="7 8" id="KW-0472">Membrane</keyword>
<dbReference type="PANTHER" id="PTHR21461:SF12">
    <property type="entry name" value="GALACTAN BETA-1,4-GALACTOSYLTRANSFERASE GALS2"/>
    <property type="match status" value="1"/>
</dbReference>
<accession>A0A843WKQ3</accession>
<dbReference type="EMBL" id="NMUH01005186">
    <property type="protein sequence ID" value="MQM12063.1"/>
    <property type="molecule type" value="Genomic_DNA"/>
</dbReference>
<dbReference type="GO" id="GO:0016020">
    <property type="term" value="C:membrane"/>
    <property type="evidence" value="ECO:0007669"/>
    <property type="project" value="UniProtKB-SubCell"/>
</dbReference>
<name>A0A843WKQ3_COLES</name>
<comment type="subcellular location">
    <subcellularLocation>
        <location evidence="1">Membrane</location>
        <topology evidence="1">Single-pass membrane protein</topology>
    </subcellularLocation>
</comment>
<evidence type="ECO:0000256" key="8">
    <source>
        <dbReference type="RuleBase" id="RU366017"/>
    </source>
</evidence>
<organism evidence="10 11">
    <name type="scientific">Colocasia esculenta</name>
    <name type="common">Wild taro</name>
    <name type="synonym">Arum esculentum</name>
    <dbReference type="NCBI Taxonomy" id="4460"/>
    <lineage>
        <taxon>Eukaryota</taxon>
        <taxon>Viridiplantae</taxon>
        <taxon>Streptophyta</taxon>
        <taxon>Embryophyta</taxon>
        <taxon>Tracheophyta</taxon>
        <taxon>Spermatophyta</taxon>
        <taxon>Magnoliopsida</taxon>
        <taxon>Liliopsida</taxon>
        <taxon>Araceae</taxon>
        <taxon>Aroideae</taxon>
        <taxon>Colocasieae</taxon>
        <taxon>Colocasia</taxon>
    </lineage>
</organism>
<evidence type="ECO:0000256" key="9">
    <source>
        <dbReference type="SAM" id="MobiDB-lite"/>
    </source>
</evidence>
<dbReference type="OrthoDB" id="2526284at2759"/>
<dbReference type="PANTHER" id="PTHR21461">
    <property type="entry name" value="GLYCOSYLTRANSFERASE FAMILY 92 PROTEIN"/>
    <property type="match status" value="1"/>
</dbReference>
<evidence type="ECO:0000313" key="10">
    <source>
        <dbReference type="EMBL" id="MQM12063.1"/>
    </source>
</evidence>
<evidence type="ECO:0000256" key="6">
    <source>
        <dbReference type="ARBA" id="ARBA00022989"/>
    </source>
</evidence>
<keyword evidence="6 8" id="KW-1133">Transmembrane helix</keyword>
<evidence type="ECO:0000313" key="11">
    <source>
        <dbReference type="Proteomes" id="UP000652761"/>
    </source>
</evidence>
<protein>
    <recommendedName>
        <fullName evidence="8">Glycosyltransferase family 92 protein</fullName>
        <ecNumber evidence="8">2.4.1.-</ecNumber>
    </recommendedName>
</protein>
<evidence type="ECO:0000256" key="4">
    <source>
        <dbReference type="ARBA" id="ARBA00022679"/>
    </source>
</evidence>
<dbReference type="Pfam" id="PF01697">
    <property type="entry name" value="Glyco_transf_92"/>
    <property type="match status" value="1"/>
</dbReference>
<dbReference type="AlphaFoldDB" id="A0A843WKQ3"/>
<keyword evidence="3 8" id="KW-0328">Glycosyltransferase</keyword>
<gene>
    <name evidence="10" type="ORF">Taro_044978</name>
</gene>
<sequence>MARGSGDESKEKRKPGCGPLGAAGIGAGGQKMLVGFVWSCADMKLLLFTLVVLFALFSLAPLLPPLAGLLPASSDLRACISRATSSAFPSVASAAGNLSSEHSSSSAGSPPLTPENYHYVKEEVMEAVATGPNEASAAVVKRSFNPVGSAAYLFIQMGAYRGGPNTFAVVGLASKPLHVFGKPTFQCEWIPHGNSSPSAVAAGRKILPDWGYGRVYTVVVVNCTFEEDVGADGSGGRLVLSASAGGGFDTAVDAMERIEALVEAPGSVDVLSPPWASPPKYDYLYCGSPMYGDLNPQRVREWLAYHAMLFGDTGRTHFVLHDAGGAHPGVMEVLQPWMQKGLVTLQDVREQERFDGYYHNQFLVVNDCLHRHRFAARWIFFFDVDEFLYVEPRTTLRSLLAELSGYAQFTFEQMPMSANICLAADASKTHSMWGMEKLVYRDVKRGVRRDRKYAIQPRSALAAGVHLSQHAVGGVLHRAERRIRYFHYHGTVADRRDPCRDFANATQISRGGTPYVLDGTLRALAASIKRFELRTIGPRLRRTRQ</sequence>
<evidence type="ECO:0000256" key="3">
    <source>
        <dbReference type="ARBA" id="ARBA00022676"/>
    </source>
</evidence>
<evidence type="ECO:0000256" key="5">
    <source>
        <dbReference type="ARBA" id="ARBA00022692"/>
    </source>
</evidence>
<dbReference type="InterPro" id="IPR008166">
    <property type="entry name" value="Glyco_transf_92"/>
</dbReference>
<evidence type="ECO:0000256" key="1">
    <source>
        <dbReference type="ARBA" id="ARBA00004167"/>
    </source>
</evidence>
<feature type="transmembrane region" description="Helical" evidence="8">
    <location>
        <begin position="45"/>
        <end position="63"/>
    </location>
</feature>
<comment type="caution">
    <text evidence="10">The sequence shown here is derived from an EMBL/GenBank/DDBJ whole genome shotgun (WGS) entry which is preliminary data.</text>
</comment>
<dbReference type="GO" id="GO:0005737">
    <property type="term" value="C:cytoplasm"/>
    <property type="evidence" value="ECO:0007669"/>
    <property type="project" value="TreeGrafter"/>
</dbReference>
<feature type="region of interest" description="Disordered" evidence="9">
    <location>
        <begin position="1"/>
        <end position="20"/>
    </location>
</feature>
<reference evidence="10" key="1">
    <citation type="submission" date="2017-07" db="EMBL/GenBank/DDBJ databases">
        <title>Taro Niue Genome Assembly and Annotation.</title>
        <authorList>
            <person name="Atibalentja N."/>
            <person name="Keating K."/>
            <person name="Fields C.J."/>
        </authorList>
    </citation>
    <scope>NUCLEOTIDE SEQUENCE</scope>
    <source>
        <strain evidence="10">Niue_2</strain>
        <tissue evidence="10">Leaf</tissue>
    </source>
</reference>
<dbReference type="EC" id="2.4.1.-" evidence="8"/>
<keyword evidence="5 8" id="KW-0812">Transmembrane</keyword>
<keyword evidence="4 8" id="KW-0808">Transferase</keyword>
<keyword evidence="11" id="KW-1185">Reference proteome</keyword>
<dbReference type="SMR" id="A0A843WKQ3"/>
<evidence type="ECO:0000256" key="7">
    <source>
        <dbReference type="ARBA" id="ARBA00023136"/>
    </source>
</evidence>
<comment type="similarity">
    <text evidence="2 8">Belongs to the glycosyltransferase 92 family.</text>
</comment>
<feature type="compositionally biased region" description="Basic and acidic residues" evidence="9">
    <location>
        <begin position="1"/>
        <end position="11"/>
    </location>
</feature>
<proteinExistence type="inferred from homology"/>
<dbReference type="Proteomes" id="UP000652761">
    <property type="component" value="Unassembled WGS sequence"/>
</dbReference>
<evidence type="ECO:0000256" key="2">
    <source>
        <dbReference type="ARBA" id="ARBA00007647"/>
    </source>
</evidence>
<dbReference type="GO" id="GO:0016757">
    <property type="term" value="F:glycosyltransferase activity"/>
    <property type="evidence" value="ECO:0007669"/>
    <property type="project" value="UniProtKB-UniRule"/>
</dbReference>